<dbReference type="PROSITE" id="PS50943">
    <property type="entry name" value="HTH_CROC1"/>
    <property type="match status" value="1"/>
</dbReference>
<protein>
    <recommendedName>
        <fullName evidence="4">HTH cro/C1-type domain-containing protein</fullName>
    </recommendedName>
</protein>
<dbReference type="InterPro" id="IPR001387">
    <property type="entry name" value="Cro/C1-type_HTH"/>
</dbReference>
<feature type="domain" description="HTH cro/C1-type" evidence="4">
    <location>
        <begin position="24"/>
        <end position="68"/>
    </location>
</feature>
<keyword evidence="1" id="KW-0805">Transcription regulation</keyword>
<dbReference type="SUPFAM" id="SSF51306">
    <property type="entry name" value="LexA/Signal peptidase"/>
    <property type="match status" value="1"/>
</dbReference>
<evidence type="ECO:0000256" key="3">
    <source>
        <dbReference type="ARBA" id="ARBA00023163"/>
    </source>
</evidence>
<comment type="caution">
    <text evidence="5">The sequence shown here is derived from an EMBL/GenBank/DDBJ whole genome shotgun (WGS) entry which is preliminary data.</text>
</comment>
<dbReference type="CDD" id="cd06529">
    <property type="entry name" value="S24_LexA-like"/>
    <property type="match status" value="1"/>
</dbReference>
<gene>
    <name evidence="5" type="ORF">O204_05595</name>
</gene>
<keyword evidence="2" id="KW-0238">DNA-binding</keyword>
<dbReference type="Gene3D" id="2.10.109.10">
    <property type="entry name" value="Umud Fragment, subunit A"/>
    <property type="match status" value="1"/>
</dbReference>
<evidence type="ECO:0000256" key="1">
    <source>
        <dbReference type="ARBA" id="ARBA00023015"/>
    </source>
</evidence>
<dbReference type="InterPro" id="IPR015927">
    <property type="entry name" value="Peptidase_S24_S26A/B/C"/>
</dbReference>
<accession>U1TDJ9</accession>
<sequence length="222" mass="24758">MLSTRRILANNLKYLMSSSQNLNTQKKLEAKSGVGQTTIGRALKAETDTGIDRVESLARAFKLEAQDLIDNGLIDRLKGGESNISSGNGLYDPVPLISWVTAGMLSESFDLLSINHAEEWLQCPYSHSPSAFCLQVNGLSMFPEYRDGEIILVDPDIEARHNSDVVVRTPEPDRKTTFKRLQITEEGVFLLALNPDYPSRILEMPEDTKICGVVTGSWMKRR</sequence>
<evidence type="ECO:0000313" key="6">
    <source>
        <dbReference type="Proteomes" id="UP000016504"/>
    </source>
</evidence>
<organism evidence="5 6">
    <name type="scientific">Pseudomonas simiae</name>
    <dbReference type="NCBI Taxonomy" id="321846"/>
    <lineage>
        <taxon>Bacteria</taxon>
        <taxon>Pseudomonadati</taxon>
        <taxon>Pseudomonadota</taxon>
        <taxon>Gammaproteobacteria</taxon>
        <taxon>Pseudomonadales</taxon>
        <taxon>Pseudomonadaceae</taxon>
        <taxon>Pseudomonas</taxon>
    </lineage>
</organism>
<dbReference type="Pfam" id="PF00717">
    <property type="entry name" value="Peptidase_S24"/>
    <property type="match status" value="1"/>
</dbReference>
<dbReference type="EMBL" id="AVQG01000023">
    <property type="protein sequence ID" value="ERH56536.1"/>
    <property type="molecule type" value="Genomic_DNA"/>
</dbReference>
<dbReference type="InterPro" id="IPR039418">
    <property type="entry name" value="LexA-like"/>
</dbReference>
<dbReference type="GO" id="GO:0003677">
    <property type="term" value="F:DNA binding"/>
    <property type="evidence" value="ECO:0007669"/>
    <property type="project" value="UniProtKB-KW"/>
</dbReference>
<dbReference type="PANTHER" id="PTHR40661:SF3">
    <property type="entry name" value="FELS-1 PROPHAGE TRANSCRIPTIONAL REGULATOR"/>
    <property type="match status" value="1"/>
</dbReference>
<evidence type="ECO:0000313" key="5">
    <source>
        <dbReference type="EMBL" id="ERH56536.1"/>
    </source>
</evidence>
<dbReference type="Gene3D" id="1.10.260.40">
    <property type="entry name" value="lambda repressor-like DNA-binding domains"/>
    <property type="match status" value="1"/>
</dbReference>
<evidence type="ECO:0000256" key="2">
    <source>
        <dbReference type="ARBA" id="ARBA00023125"/>
    </source>
</evidence>
<dbReference type="SMART" id="SM00530">
    <property type="entry name" value="HTH_XRE"/>
    <property type="match status" value="1"/>
</dbReference>
<proteinExistence type="predicted"/>
<dbReference type="InterPro" id="IPR036286">
    <property type="entry name" value="LexA/Signal_pep-like_sf"/>
</dbReference>
<dbReference type="Pfam" id="PF01381">
    <property type="entry name" value="HTH_3"/>
    <property type="match status" value="1"/>
</dbReference>
<evidence type="ECO:0000259" key="4">
    <source>
        <dbReference type="PROSITE" id="PS50943"/>
    </source>
</evidence>
<keyword evidence="3" id="KW-0804">Transcription</keyword>
<dbReference type="RefSeq" id="WP_021492513.1">
    <property type="nucleotide sequence ID" value="NZ_AVQG01000023.1"/>
</dbReference>
<name>U1TDJ9_9PSED</name>
<dbReference type="AlphaFoldDB" id="U1TDJ9"/>
<dbReference type="CDD" id="cd00093">
    <property type="entry name" value="HTH_XRE"/>
    <property type="match status" value="1"/>
</dbReference>
<dbReference type="Proteomes" id="UP000016504">
    <property type="component" value="Unassembled WGS sequence"/>
</dbReference>
<reference evidence="5 6" key="1">
    <citation type="submission" date="2013-08" db="EMBL/GenBank/DDBJ databases">
        <title>Biodegradation of aromatic compounds in biofilm forming Pseudomonas isolated from sewage sludge.</title>
        <authorList>
            <person name="Qureshi A."/>
            <person name="Ghosh S."/>
            <person name="Khardenavis A.A."/>
            <person name="Kapley A."/>
            <person name="Purohit H.J."/>
        </authorList>
    </citation>
    <scope>NUCLEOTIDE SEQUENCE [LARGE SCALE GENOMIC DNA]</scope>
    <source>
        <strain evidence="5 6">EGD-AQ6</strain>
    </source>
</reference>
<dbReference type="PANTHER" id="PTHR40661">
    <property type="match status" value="1"/>
</dbReference>
<dbReference type="InterPro" id="IPR010982">
    <property type="entry name" value="Lambda_DNA-bd_dom_sf"/>
</dbReference>